<evidence type="ECO:0000313" key="1">
    <source>
        <dbReference type="EMBL" id="KAI0303349.1"/>
    </source>
</evidence>
<protein>
    <submittedName>
        <fullName evidence="1">Uncharacterized protein</fullName>
    </submittedName>
</protein>
<dbReference type="AlphaFoldDB" id="A0AAD4M631"/>
<evidence type="ECO:0000313" key="2">
    <source>
        <dbReference type="Proteomes" id="UP001203297"/>
    </source>
</evidence>
<keyword evidence="2" id="KW-1185">Reference proteome</keyword>
<organism evidence="1 2">
    <name type="scientific">Multifurca ochricompacta</name>
    <dbReference type="NCBI Taxonomy" id="376703"/>
    <lineage>
        <taxon>Eukaryota</taxon>
        <taxon>Fungi</taxon>
        <taxon>Dikarya</taxon>
        <taxon>Basidiomycota</taxon>
        <taxon>Agaricomycotina</taxon>
        <taxon>Agaricomycetes</taxon>
        <taxon>Russulales</taxon>
        <taxon>Russulaceae</taxon>
        <taxon>Multifurca</taxon>
    </lineage>
</organism>
<reference evidence="1" key="1">
    <citation type="journal article" date="2022" name="New Phytol.">
        <title>Evolutionary transition to the ectomycorrhizal habit in the genomes of a hyperdiverse lineage of mushroom-forming fungi.</title>
        <authorList>
            <person name="Looney B."/>
            <person name="Miyauchi S."/>
            <person name="Morin E."/>
            <person name="Drula E."/>
            <person name="Courty P.E."/>
            <person name="Kohler A."/>
            <person name="Kuo A."/>
            <person name="LaButti K."/>
            <person name="Pangilinan J."/>
            <person name="Lipzen A."/>
            <person name="Riley R."/>
            <person name="Andreopoulos W."/>
            <person name="He G."/>
            <person name="Johnson J."/>
            <person name="Nolan M."/>
            <person name="Tritt A."/>
            <person name="Barry K.W."/>
            <person name="Grigoriev I.V."/>
            <person name="Nagy L.G."/>
            <person name="Hibbett D."/>
            <person name="Henrissat B."/>
            <person name="Matheny P.B."/>
            <person name="Labbe J."/>
            <person name="Martin F.M."/>
        </authorList>
    </citation>
    <scope>NUCLEOTIDE SEQUENCE</scope>
    <source>
        <strain evidence="1">BPL690</strain>
    </source>
</reference>
<dbReference type="Proteomes" id="UP001203297">
    <property type="component" value="Unassembled WGS sequence"/>
</dbReference>
<accession>A0AAD4M631</accession>
<name>A0AAD4M631_9AGAM</name>
<comment type="caution">
    <text evidence="1">The sequence shown here is derived from an EMBL/GenBank/DDBJ whole genome shotgun (WGS) entry which is preliminary data.</text>
</comment>
<dbReference type="EMBL" id="WTXG01000009">
    <property type="protein sequence ID" value="KAI0303349.1"/>
    <property type="molecule type" value="Genomic_DNA"/>
</dbReference>
<gene>
    <name evidence="1" type="ORF">B0F90DRAFT_1363261</name>
</gene>
<sequence length="95" mass="10575">MVDPISSLVFCVVVFRCFVLSYELQYDITSSQAPSNILSFFFFNKLNYHTRASWSPSVFPLVSASCIMLQSSTLGAAWWSSTFVSLREGGGESQV</sequence>
<proteinExistence type="predicted"/>